<protein>
    <submittedName>
        <fullName evidence="2">Uncharacterized protein</fullName>
    </submittedName>
</protein>
<gene>
    <name evidence="2" type="ORF">FHS40_008325</name>
</gene>
<keyword evidence="1" id="KW-1133">Transmembrane helix</keyword>
<dbReference type="EMBL" id="JACHJD010000024">
    <property type="protein sequence ID" value="MBB5109197.1"/>
    <property type="molecule type" value="Genomic_DNA"/>
</dbReference>
<name>A0A7W8EXL4_STRST</name>
<keyword evidence="3" id="KW-1185">Reference proteome</keyword>
<dbReference type="RefSeq" id="WP_184926197.1">
    <property type="nucleotide sequence ID" value="NZ_BMSQ01000027.1"/>
</dbReference>
<dbReference type="Proteomes" id="UP000549009">
    <property type="component" value="Unassembled WGS sequence"/>
</dbReference>
<feature type="transmembrane region" description="Helical" evidence="1">
    <location>
        <begin position="35"/>
        <end position="52"/>
    </location>
</feature>
<dbReference type="AlphaFoldDB" id="A0A7W8EXL4"/>
<sequence length="59" mass="6145">MRPPARSALWTGIVIAKILSGAMILAALLLTVGHIVSALISTGAAGLLLHLMPANRWKS</sequence>
<keyword evidence="1" id="KW-0812">Transmembrane</keyword>
<comment type="caution">
    <text evidence="2">The sequence shown here is derived from an EMBL/GenBank/DDBJ whole genome shotgun (WGS) entry which is preliminary data.</text>
</comment>
<proteinExistence type="predicted"/>
<organism evidence="2 3">
    <name type="scientific">Streptomyces spectabilis</name>
    <dbReference type="NCBI Taxonomy" id="68270"/>
    <lineage>
        <taxon>Bacteria</taxon>
        <taxon>Bacillati</taxon>
        <taxon>Actinomycetota</taxon>
        <taxon>Actinomycetes</taxon>
        <taxon>Kitasatosporales</taxon>
        <taxon>Streptomycetaceae</taxon>
        <taxon>Streptomyces</taxon>
    </lineage>
</organism>
<feature type="transmembrane region" description="Helical" evidence="1">
    <location>
        <begin position="7"/>
        <end position="29"/>
    </location>
</feature>
<evidence type="ECO:0000313" key="2">
    <source>
        <dbReference type="EMBL" id="MBB5109197.1"/>
    </source>
</evidence>
<accession>A0A7W8EXL4</accession>
<keyword evidence="1" id="KW-0472">Membrane</keyword>
<evidence type="ECO:0000313" key="3">
    <source>
        <dbReference type="Proteomes" id="UP000549009"/>
    </source>
</evidence>
<evidence type="ECO:0000256" key="1">
    <source>
        <dbReference type="SAM" id="Phobius"/>
    </source>
</evidence>
<reference evidence="2 3" key="1">
    <citation type="submission" date="2020-08" db="EMBL/GenBank/DDBJ databases">
        <title>Genomic Encyclopedia of Type Strains, Phase III (KMG-III): the genomes of soil and plant-associated and newly described type strains.</title>
        <authorList>
            <person name="Whitman W."/>
        </authorList>
    </citation>
    <scope>NUCLEOTIDE SEQUENCE [LARGE SCALE GENOMIC DNA]</scope>
    <source>
        <strain evidence="2 3">CECT 3146</strain>
    </source>
</reference>